<gene>
    <name evidence="2" type="ORF">S06H3_16021</name>
</gene>
<dbReference type="InterPro" id="IPR013785">
    <property type="entry name" value="Aldolase_TIM"/>
</dbReference>
<dbReference type="GO" id="GO:0008840">
    <property type="term" value="F:4-hydroxy-tetrahydrodipicolinate synthase activity"/>
    <property type="evidence" value="ECO:0007669"/>
    <property type="project" value="TreeGrafter"/>
</dbReference>
<sequence length="270" mass="30005">MQLSDLKKAMKGVDIVQTTPFNKDGSLDLEGMRVNTRWLLERTAGKDFIFTPVGSTGEFYAVSDDERKAVIKMVVEEVKGKNVIMAGAAQAGTRETIKMCQYAEYVGADGVQVVLPYYHPPMEEGMYQHYKQIAESVGKDFGIMVYNNPAVSGSWIKPPLMARLSKMPNIIMVKENTPSIMDYYAMQRAVDPEDTVILCGLGELMFSFEAVYGCPGFISGMANFAPELSYSVYEAAAARDFNKVAEIINSLAPLFQLWSQSDSKSWPRCC</sequence>
<dbReference type="PANTHER" id="PTHR12128:SF66">
    <property type="entry name" value="4-HYDROXY-2-OXOGLUTARATE ALDOLASE, MITOCHONDRIAL"/>
    <property type="match status" value="1"/>
</dbReference>
<dbReference type="PANTHER" id="PTHR12128">
    <property type="entry name" value="DIHYDRODIPICOLINATE SYNTHASE"/>
    <property type="match status" value="1"/>
</dbReference>
<accession>X1N6L1</accession>
<dbReference type="Pfam" id="PF00701">
    <property type="entry name" value="DHDPS"/>
    <property type="match status" value="1"/>
</dbReference>
<name>X1N6L1_9ZZZZ</name>
<proteinExistence type="predicted"/>
<evidence type="ECO:0000313" key="2">
    <source>
        <dbReference type="EMBL" id="GAI14279.1"/>
    </source>
</evidence>
<dbReference type="SUPFAM" id="SSF51569">
    <property type="entry name" value="Aldolase"/>
    <property type="match status" value="1"/>
</dbReference>
<dbReference type="AlphaFoldDB" id="X1N6L1"/>
<feature type="non-terminal residue" evidence="2">
    <location>
        <position position="270"/>
    </location>
</feature>
<dbReference type="EMBL" id="BARV01007906">
    <property type="protein sequence ID" value="GAI14279.1"/>
    <property type="molecule type" value="Genomic_DNA"/>
</dbReference>
<evidence type="ECO:0008006" key="3">
    <source>
        <dbReference type="Google" id="ProtNLM"/>
    </source>
</evidence>
<dbReference type="SMART" id="SM01130">
    <property type="entry name" value="DHDPS"/>
    <property type="match status" value="1"/>
</dbReference>
<keyword evidence="1" id="KW-0456">Lyase</keyword>
<organism evidence="2">
    <name type="scientific">marine sediment metagenome</name>
    <dbReference type="NCBI Taxonomy" id="412755"/>
    <lineage>
        <taxon>unclassified sequences</taxon>
        <taxon>metagenomes</taxon>
        <taxon>ecological metagenomes</taxon>
    </lineage>
</organism>
<evidence type="ECO:0000256" key="1">
    <source>
        <dbReference type="ARBA" id="ARBA00023239"/>
    </source>
</evidence>
<dbReference type="PRINTS" id="PR00146">
    <property type="entry name" value="DHPICSNTHASE"/>
</dbReference>
<dbReference type="PIRSF" id="PIRSF001365">
    <property type="entry name" value="DHDPS"/>
    <property type="match status" value="1"/>
</dbReference>
<protein>
    <recommendedName>
        <fullName evidence="3">4-hydroxy-tetrahydrodipicolinate synthase</fullName>
    </recommendedName>
</protein>
<comment type="caution">
    <text evidence="2">The sequence shown here is derived from an EMBL/GenBank/DDBJ whole genome shotgun (WGS) entry which is preliminary data.</text>
</comment>
<dbReference type="CDD" id="cd00408">
    <property type="entry name" value="DHDPS-like"/>
    <property type="match status" value="1"/>
</dbReference>
<dbReference type="Gene3D" id="3.20.20.70">
    <property type="entry name" value="Aldolase class I"/>
    <property type="match status" value="1"/>
</dbReference>
<dbReference type="InterPro" id="IPR002220">
    <property type="entry name" value="DapA-like"/>
</dbReference>
<reference evidence="2" key="1">
    <citation type="journal article" date="2014" name="Front. Microbiol.">
        <title>High frequency of phylogenetically diverse reductive dehalogenase-homologous genes in deep subseafloor sedimentary metagenomes.</title>
        <authorList>
            <person name="Kawai M."/>
            <person name="Futagami T."/>
            <person name="Toyoda A."/>
            <person name="Takaki Y."/>
            <person name="Nishi S."/>
            <person name="Hori S."/>
            <person name="Arai W."/>
            <person name="Tsubouchi T."/>
            <person name="Morono Y."/>
            <person name="Uchiyama I."/>
            <person name="Ito T."/>
            <person name="Fujiyama A."/>
            <person name="Inagaki F."/>
            <person name="Takami H."/>
        </authorList>
    </citation>
    <scope>NUCLEOTIDE SEQUENCE</scope>
    <source>
        <strain evidence="2">Expedition CK06-06</strain>
    </source>
</reference>